<dbReference type="HAMAP" id="MF_01217">
    <property type="entry name" value="Acyl_carrier"/>
    <property type="match status" value="1"/>
</dbReference>
<evidence type="ECO:0000256" key="8">
    <source>
        <dbReference type="NCBIfam" id="TIGR00517"/>
    </source>
</evidence>
<dbReference type="AlphaFoldDB" id="A0A0R1JC45"/>
<dbReference type="PANTHER" id="PTHR20863">
    <property type="entry name" value="ACYL CARRIER PROTEIN"/>
    <property type="match status" value="1"/>
</dbReference>
<dbReference type="NCBIfam" id="NF002150">
    <property type="entry name" value="PRK00982.1-4"/>
    <property type="match status" value="1"/>
</dbReference>
<comment type="caution">
    <text evidence="11">The sequence shown here is derived from an EMBL/GenBank/DDBJ whole genome shotgun (WGS) entry which is preliminary data.</text>
</comment>
<evidence type="ECO:0000256" key="9">
    <source>
        <dbReference type="RuleBase" id="RU003545"/>
    </source>
</evidence>
<keyword evidence="3 7" id="KW-0597">Phosphoprotein</keyword>
<keyword evidence="6 7" id="KW-0275">Fatty acid biosynthesis</keyword>
<keyword evidence="5 7" id="KW-0443">Lipid metabolism</keyword>
<dbReference type="GO" id="GO:0009245">
    <property type="term" value="P:lipid A biosynthetic process"/>
    <property type="evidence" value="ECO:0007669"/>
    <property type="project" value="TreeGrafter"/>
</dbReference>
<organism evidence="11 12">
    <name type="scientific">Companilactobacillus tucceti DSM 20183</name>
    <dbReference type="NCBI Taxonomy" id="1423811"/>
    <lineage>
        <taxon>Bacteria</taxon>
        <taxon>Bacillati</taxon>
        <taxon>Bacillota</taxon>
        <taxon>Bacilli</taxon>
        <taxon>Lactobacillales</taxon>
        <taxon>Lactobacillaceae</taxon>
        <taxon>Companilactobacillus</taxon>
    </lineage>
</organism>
<evidence type="ECO:0000256" key="1">
    <source>
        <dbReference type="ARBA" id="ARBA00022450"/>
    </source>
</evidence>
<dbReference type="SUPFAM" id="SSF47336">
    <property type="entry name" value="ACP-like"/>
    <property type="match status" value="1"/>
</dbReference>
<reference evidence="11 12" key="1">
    <citation type="journal article" date="2015" name="Genome Announc.">
        <title>Expanding the biotechnology potential of lactobacilli through comparative genomics of 213 strains and associated genera.</title>
        <authorList>
            <person name="Sun Z."/>
            <person name="Harris H.M."/>
            <person name="McCann A."/>
            <person name="Guo C."/>
            <person name="Argimon S."/>
            <person name="Zhang W."/>
            <person name="Yang X."/>
            <person name="Jeffery I.B."/>
            <person name="Cooney J.C."/>
            <person name="Kagawa T.F."/>
            <person name="Liu W."/>
            <person name="Song Y."/>
            <person name="Salvetti E."/>
            <person name="Wrobel A."/>
            <person name="Rasinkangas P."/>
            <person name="Parkhill J."/>
            <person name="Rea M.C."/>
            <person name="O'Sullivan O."/>
            <person name="Ritari J."/>
            <person name="Douillard F.P."/>
            <person name="Paul Ross R."/>
            <person name="Yang R."/>
            <person name="Briner A.E."/>
            <person name="Felis G.E."/>
            <person name="de Vos W.M."/>
            <person name="Barrangou R."/>
            <person name="Klaenhammer T.R."/>
            <person name="Caufield P.W."/>
            <person name="Cui Y."/>
            <person name="Zhang H."/>
            <person name="O'Toole P.W."/>
        </authorList>
    </citation>
    <scope>NUCLEOTIDE SEQUENCE [LARGE SCALE GENOMIC DNA]</scope>
    <source>
        <strain evidence="11 12">DSM 20183</strain>
    </source>
</reference>
<comment type="similarity">
    <text evidence="7">Belongs to the acyl carrier protein (ACP) family.</text>
</comment>
<evidence type="ECO:0000313" key="12">
    <source>
        <dbReference type="Proteomes" id="UP000050929"/>
    </source>
</evidence>
<accession>A0A0R1JC45</accession>
<comment type="subcellular location">
    <subcellularLocation>
        <location evidence="7">Cytoplasm</location>
    </subcellularLocation>
</comment>
<gene>
    <name evidence="7" type="primary">acpP</name>
    <name evidence="11" type="ORF">FC72_GL000102</name>
</gene>
<comment type="pathway">
    <text evidence="7 9">Lipid metabolism; fatty acid biosynthesis.</text>
</comment>
<feature type="domain" description="Carrier" evidence="10">
    <location>
        <begin position="4"/>
        <end position="79"/>
    </location>
</feature>
<dbReference type="GO" id="GO:0016020">
    <property type="term" value="C:membrane"/>
    <property type="evidence" value="ECO:0007669"/>
    <property type="project" value="GOC"/>
</dbReference>
<evidence type="ECO:0000256" key="5">
    <source>
        <dbReference type="ARBA" id="ARBA00023098"/>
    </source>
</evidence>
<dbReference type="PATRIC" id="fig|1423811.3.peg.101"/>
<dbReference type="PANTHER" id="PTHR20863:SF76">
    <property type="entry name" value="CARRIER DOMAIN-CONTAINING PROTEIN"/>
    <property type="match status" value="1"/>
</dbReference>
<dbReference type="InterPro" id="IPR003231">
    <property type="entry name" value="ACP"/>
</dbReference>
<evidence type="ECO:0000259" key="10">
    <source>
        <dbReference type="PROSITE" id="PS50075"/>
    </source>
</evidence>
<dbReference type="Proteomes" id="UP000050929">
    <property type="component" value="Unassembled WGS sequence"/>
</dbReference>
<evidence type="ECO:0000256" key="2">
    <source>
        <dbReference type="ARBA" id="ARBA00022516"/>
    </source>
</evidence>
<evidence type="ECO:0000256" key="7">
    <source>
        <dbReference type="HAMAP-Rule" id="MF_01217"/>
    </source>
</evidence>
<dbReference type="InterPro" id="IPR036736">
    <property type="entry name" value="ACP-like_sf"/>
</dbReference>
<dbReference type="NCBIfam" id="TIGR00517">
    <property type="entry name" value="acyl_carrier"/>
    <property type="match status" value="1"/>
</dbReference>
<evidence type="ECO:0000313" key="11">
    <source>
        <dbReference type="EMBL" id="KRK65658.1"/>
    </source>
</evidence>
<dbReference type="Pfam" id="PF00550">
    <property type="entry name" value="PP-binding"/>
    <property type="match status" value="1"/>
</dbReference>
<dbReference type="STRING" id="1423811.FC72_GL000102"/>
<feature type="modified residue" description="O-(pantetheine 4'-phosphoryl)serine" evidence="7">
    <location>
        <position position="39"/>
    </location>
</feature>
<dbReference type="GO" id="GO:0000036">
    <property type="term" value="F:acyl carrier activity"/>
    <property type="evidence" value="ECO:0007669"/>
    <property type="project" value="UniProtKB-UniRule"/>
</dbReference>
<evidence type="ECO:0000256" key="6">
    <source>
        <dbReference type="ARBA" id="ARBA00023160"/>
    </source>
</evidence>
<protein>
    <recommendedName>
        <fullName evidence="7 8">Acyl carrier protein</fullName>
        <shortName evidence="7">ACP</shortName>
    </recommendedName>
</protein>
<dbReference type="OrthoDB" id="9804551at2"/>
<evidence type="ECO:0000256" key="3">
    <source>
        <dbReference type="ARBA" id="ARBA00022553"/>
    </source>
</evidence>
<keyword evidence="7" id="KW-0963">Cytoplasm</keyword>
<dbReference type="NCBIfam" id="NF002151">
    <property type="entry name" value="PRK00982.1-5"/>
    <property type="match status" value="1"/>
</dbReference>
<name>A0A0R1JC45_9LACO</name>
<comment type="PTM">
    <text evidence="7">4'-phosphopantetheine is transferred from CoA to a specific serine of apo-ACP by AcpS. This modification is essential for activity because fatty acids are bound in thioester linkage to the sulfhydryl of the prosthetic group.</text>
</comment>
<dbReference type="InterPro" id="IPR009081">
    <property type="entry name" value="PP-bd_ACP"/>
</dbReference>
<dbReference type="Gene3D" id="1.10.1200.10">
    <property type="entry name" value="ACP-like"/>
    <property type="match status" value="1"/>
</dbReference>
<dbReference type="PROSITE" id="PS50075">
    <property type="entry name" value="CARRIER"/>
    <property type="match status" value="1"/>
</dbReference>
<dbReference type="GO" id="GO:0005829">
    <property type="term" value="C:cytosol"/>
    <property type="evidence" value="ECO:0007669"/>
    <property type="project" value="TreeGrafter"/>
</dbReference>
<dbReference type="UniPathway" id="UPA00094"/>
<comment type="function">
    <text evidence="7 9">Carrier of the growing fatty acid chain in fatty acid biosynthesis.</text>
</comment>
<keyword evidence="1 7" id="KW-0596">Phosphopantetheine</keyword>
<comment type="PTM">
    <text evidence="9">4'-phosphopantetheine is transferred from CoA to a specific serine of apo-ACP by acpS.</text>
</comment>
<keyword evidence="4 7" id="KW-0276">Fatty acid metabolism</keyword>
<evidence type="ECO:0000256" key="4">
    <source>
        <dbReference type="ARBA" id="ARBA00022832"/>
    </source>
</evidence>
<dbReference type="RefSeq" id="WP_057763665.1">
    <property type="nucleotide sequence ID" value="NZ_AZDG01000001.1"/>
</dbReference>
<sequence>MSEQDIFEKIKAMIVDKFEVDSDTVKNETSFVDDLDADSIDLVEFVLELEEEFGQEIPDEDAEKITTVGQAVSYIKDHQK</sequence>
<dbReference type="GO" id="GO:0000035">
    <property type="term" value="F:acyl binding"/>
    <property type="evidence" value="ECO:0007669"/>
    <property type="project" value="TreeGrafter"/>
</dbReference>
<proteinExistence type="inferred from homology"/>
<keyword evidence="2 7" id="KW-0444">Lipid biosynthesis</keyword>
<dbReference type="EMBL" id="AZDG01000001">
    <property type="protein sequence ID" value="KRK65658.1"/>
    <property type="molecule type" value="Genomic_DNA"/>
</dbReference>
<dbReference type="NCBIfam" id="NF002148">
    <property type="entry name" value="PRK00982.1-2"/>
    <property type="match status" value="1"/>
</dbReference>
<keyword evidence="12" id="KW-1185">Reference proteome</keyword>